<evidence type="ECO:0000313" key="3">
    <source>
        <dbReference type="Proteomes" id="UP001528912"/>
    </source>
</evidence>
<feature type="non-terminal residue" evidence="2">
    <location>
        <position position="135"/>
    </location>
</feature>
<evidence type="ECO:0000313" key="2">
    <source>
        <dbReference type="EMBL" id="MDF8266063.1"/>
    </source>
</evidence>
<accession>A0ABT6CAZ3</accession>
<sequence length="135" mass="14262">MPGIQVDGYFPDTSTSNTNNGWNHDSQFVIRIPDHWNGKLVISGAPGVRAQYANDFIISDWALSKGYVFASTAKGNVGASFYADGSKPGGSIAVWHQRVTQQAAAGPGPRRPARAGPGLPARAPDAVRRAVGSRT</sequence>
<comment type="caution">
    <text evidence="2">The sequence shown here is derived from an EMBL/GenBank/DDBJ whole genome shotgun (WGS) entry which is preliminary data.</text>
</comment>
<keyword evidence="3" id="KW-1185">Reference proteome</keyword>
<dbReference type="EMBL" id="JAROAV010000047">
    <property type="protein sequence ID" value="MDF8266063.1"/>
    <property type="molecule type" value="Genomic_DNA"/>
</dbReference>
<organism evidence="2 3">
    <name type="scientific">Luteipulveratus flavus</name>
    <dbReference type="NCBI Taxonomy" id="3031728"/>
    <lineage>
        <taxon>Bacteria</taxon>
        <taxon>Bacillati</taxon>
        <taxon>Actinomycetota</taxon>
        <taxon>Actinomycetes</taxon>
        <taxon>Micrococcales</taxon>
        <taxon>Dermacoccaceae</taxon>
        <taxon>Luteipulveratus</taxon>
    </lineage>
</organism>
<feature type="compositionally biased region" description="Low complexity" evidence="1">
    <location>
        <begin position="103"/>
        <end position="124"/>
    </location>
</feature>
<feature type="region of interest" description="Disordered" evidence="1">
    <location>
        <begin position="100"/>
        <end position="135"/>
    </location>
</feature>
<proteinExistence type="predicted"/>
<protein>
    <submittedName>
        <fullName evidence="2">Uncharacterized protein</fullName>
    </submittedName>
</protein>
<feature type="region of interest" description="Disordered" evidence="1">
    <location>
        <begin position="1"/>
        <end position="23"/>
    </location>
</feature>
<evidence type="ECO:0000256" key="1">
    <source>
        <dbReference type="SAM" id="MobiDB-lite"/>
    </source>
</evidence>
<reference evidence="2 3" key="1">
    <citation type="submission" date="2023-03" db="EMBL/GenBank/DDBJ databases">
        <title>YIM 133296 draft genome.</title>
        <authorList>
            <person name="Xiong L."/>
        </authorList>
    </citation>
    <scope>NUCLEOTIDE SEQUENCE [LARGE SCALE GENOMIC DNA]</scope>
    <source>
        <strain evidence="2 3">YIM 133296</strain>
    </source>
</reference>
<gene>
    <name evidence="2" type="ORF">P4R38_17580</name>
</gene>
<dbReference type="Proteomes" id="UP001528912">
    <property type="component" value="Unassembled WGS sequence"/>
</dbReference>
<feature type="compositionally biased region" description="Polar residues" evidence="1">
    <location>
        <begin position="12"/>
        <end position="23"/>
    </location>
</feature>
<name>A0ABT6CAZ3_9MICO</name>